<keyword evidence="2" id="KW-1133">Transmembrane helix</keyword>
<evidence type="ECO:0000313" key="4">
    <source>
        <dbReference type="Proteomes" id="UP000278440"/>
    </source>
</evidence>
<dbReference type="SUPFAM" id="SSF103481">
    <property type="entry name" value="Multidrug resistance efflux transporter EmrE"/>
    <property type="match status" value="1"/>
</dbReference>
<feature type="transmembrane region" description="Helical" evidence="2">
    <location>
        <begin position="106"/>
        <end position="122"/>
    </location>
</feature>
<keyword evidence="4" id="KW-1185">Reference proteome</keyword>
<accession>A0A495XUF2</accession>
<feature type="transmembrane region" description="Helical" evidence="2">
    <location>
        <begin position="6"/>
        <end position="29"/>
    </location>
</feature>
<proteinExistence type="predicted"/>
<keyword evidence="2" id="KW-0812">Transmembrane</keyword>
<name>A0A495XUF2_9MICO</name>
<protein>
    <recommendedName>
        <fullName evidence="5">Magnesium transporter NIPA</fullName>
    </recommendedName>
</protein>
<organism evidence="3 4">
    <name type="scientific">Terracoccus luteus</name>
    <dbReference type="NCBI Taxonomy" id="53356"/>
    <lineage>
        <taxon>Bacteria</taxon>
        <taxon>Bacillati</taxon>
        <taxon>Actinomycetota</taxon>
        <taxon>Actinomycetes</taxon>
        <taxon>Micrococcales</taxon>
        <taxon>Intrasporangiaceae</taxon>
        <taxon>Terracoccus</taxon>
    </lineage>
</organism>
<feature type="transmembrane region" description="Helical" evidence="2">
    <location>
        <begin position="230"/>
        <end position="252"/>
    </location>
</feature>
<reference evidence="3 4" key="1">
    <citation type="submission" date="2018-10" db="EMBL/GenBank/DDBJ databases">
        <title>Sequencing the genomes of 1000 actinobacteria strains.</title>
        <authorList>
            <person name="Klenk H.-P."/>
        </authorList>
    </citation>
    <scope>NUCLEOTIDE SEQUENCE [LARGE SCALE GENOMIC DNA]</scope>
    <source>
        <strain evidence="3 4">DSM 44267</strain>
    </source>
</reference>
<dbReference type="EMBL" id="RBXT01000001">
    <property type="protein sequence ID" value="RKT78160.1"/>
    <property type="molecule type" value="Genomic_DNA"/>
</dbReference>
<feature type="transmembrane region" description="Helical" evidence="2">
    <location>
        <begin position="75"/>
        <end position="94"/>
    </location>
</feature>
<feature type="transmembrane region" description="Helical" evidence="2">
    <location>
        <begin position="128"/>
        <end position="150"/>
    </location>
</feature>
<dbReference type="Proteomes" id="UP000278440">
    <property type="component" value="Unassembled WGS sequence"/>
</dbReference>
<evidence type="ECO:0008006" key="5">
    <source>
        <dbReference type="Google" id="ProtNLM"/>
    </source>
</evidence>
<evidence type="ECO:0000256" key="2">
    <source>
        <dbReference type="SAM" id="Phobius"/>
    </source>
</evidence>
<dbReference type="PANTHER" id="PTHR40761:SF1">
    <property type="entry name" value="CONSERVED INTEGRAL MEMBRANE ALANINE VALINE AND LEUCINE RICH PROTEIN-RELATED"/>
    <property type="match status" value="1"/>
</dbReference>
<dbReference type="RefSeq" id="WP_211333292.1">
    <property type="nucleotide sequence ID" value="NZ_RBXT01000001.1"/>
</dbReference>
<gene>
    <name evidence="3" type="ORF">DFJ68_1598</name>
</gene>
<feature type="region of interest" description="Disordered" evidence="1">
    <location>
        <begin position="283"/>
        <end position="322"/>
    </location>
</feature>
<evidence type="ECO:0000256" key="1">
    <source>
        <dbReference type="SAM" id="MobiDB-lite"/>
    </source>
</evidence>
<dbReference type="InterPro" id="IPR037185">
    <property type="entry name" value="EmrE-like"/>
</dbReference>
<comment type="caution">
    <text evidence="3">The sequence shown here is derived from an EMBL/GenBank/DDBJ whole genome shotgun (WGS) entry which is preliminary data.</text>
</comment>
<feature type="transmembrane region" description="Helical" evidence="2">
    <location>
        <begin position="162"/>
        <end position="184"/>
    </location>
</feature>
<keyword evidence="2" id="KW-0472">Membrane</keyword>
<dbReference type="PANTHER" id="PTHR40761">
    <property type="entry name" value="CONSERVED INTEGRAL MEMBRANE ALANINE VALINE AND LEUCINE RICH PROTEIN-RELATED"/>
    <property type="match status" value="1"/>
</dbReference>
<feature type="transmembrane region" description="Helical" evidence="2">
    <location>
        <begin position="50"/>
        <end position="69"/>
    </location>
</feature>
<evidence type="ECO:0000313" key="3">
    <source>
        <dbReference type="EMBL" id="RKT78160.1"/>
    </source>
</evidence>
<feature type="transmembrane region" description="Helical" evidence="2">
    <location>
        <begin position="204"/>
        <end position="223"/>
    </location>
</feature>
<feature type="compositionally biased region" description="Low complexity" evidence="1">
    <location>
        <begin position="283"/>
        <end position="311"/>
    </location>
</feature>
<sequence length="322" mass="32121">MTTAPTLPLLAVVLSALAYGSATVLQAVGVRALARTPRRPLGAWLTAGRWYVVGLVLDLGGFLASVVALRTLPLFVVESAVASSVAVTAVLSSLVLGQRLVARERLMLLVVLVGLVGLAVGAEPGPGLRPPAVTTLLVASVLVVAALVVVALRAPRERRVGLVVLSAAAGLGFGGVGVAARVLVWPTAEGGVAGQVAHLVTDPVLLALVAHGILATVAYALALERGSATTIAAVTFAVETVVPSAVGLVWLGDAVRPGGGWVAVVTLGFAATLGGAVGLAGRAEPADATGPAAPIAPADPAEPTEPEASAAHRATQRAPRRH</sequence>
<dbReference type="AlphaFoldDB" id="A0A495XUF2"/>
<feature type="transmembrane region" description="Helical" evidence="2">
    <location>
        <begin position="258"/>
        <end position="280"/>
    </location>
</feature>